<proteinExistence type="predicted"/>
<dbReference type="EMBL" id="AP024849">
    <property type="protein sequence ID" value="BCZ45926.1"/>
    <property type="molecule type" value="Genomic_DNA"/>
</dbReference>
<evidence type="ECO:0008006" key="3">
    <source>
        <dbReference type="Google" id="ProtNLM"/>
    </source>
</evidence>
<evidence type="ECO:0000313" key="1">
    <source>
        <dbReference type="EMBL" id="BCZ45926.1"/>
    </source>
</evidence>
<gene>
    <name evidence="1" type="ORF">psyc5s11_19930</name>
</gene>
<keyword evidence="2" id="KW-1185">Reference proteome</keyword>
<sequence length="99" mass="10748">MIKIYNITMKTPFGIQQGRITFIIKDESLTGSLEGMGSKSNFNNGKINGNSFEFSGQIRNLIASIQYTAKGTLNNDMLSAAVNTKYGVFSVTGKLVSQS</sequence>
<accession>A0ABN6IW90</accession>
<dbReference type="Proteomes" id="UP000824633">
    <property type="component" value="Chromosome"/>
</dbReference>
<reference evidence="2" key="1">
    <citation type="submission" date="2021-07" db="EMBL/GenBank/DDBJ databases">
        <title>Complete genome sequencing of a Clostridium isolate.</title>
        <authorList>
            <person name="Ueki A."/>
            <person name="Tonouchi A."/>
        </authorList>
    </citation>
    <scope>NUCLEOTIDE SEQUENCE [LARGE SCALE GENOMIC DNA]</scope>
    <source>
        <strain evidence="2">C5S11</strain>
    </source>
</reference>
<protein>
    <recommendedName>
        <fullName evidence="3">Lipid/polyisoprenoid-binding YceI-like domain-containing protein</fullName>
    </recommendedName>
</protein>
<name>A0ABN6IW90_9CLOT</name>
<organism evidence="1 2">
    <name type="scientific">Clostridium gelidum</name>
    <dbReference type="NCBI Taxonomy" id="704125"/>
    <lineage>
        <taxon>Bacteria</taxon>
        <taxon>Bacillati</taxon>
        <taxon>Bacillota</taxon>
        <taxon>Clostridia</taxon>
        <taxon>Eubacteriales</taxon>
        <taxon>Clostridiaceae</taxon>
        <taxon>Clostridium</taxon>
    </lineage>
</organism>
<dbReference type="RefSeq" id="WP_224037463.1">
    <property type="nucleotide sequence ID" value="NZ_AP024849.1"/>
</dbReference>
<evidence type="ECO:0000313" key="2">
    <source>
        <dbReference type="Proteomes" id="UP000824633"/>
    </source>
</evidence>